<dbReference type="InterPro" id="IPR011330">
    <property type="entry name" value="Glyco_hydro/deAcase_b/a-brl"/>
</dbReference>
<dbReference type="SUPFAM" id="SSF88713">
    <property type="entry name" value="Glycoside hydrolase/deacetylase"/>
    <property type="match status" value="1"/>
</dbReference>
<proteinExistence type="predicted"/>
<feature type="domain" description="Glycoside hydrolase family 38 N-terminal" evidence="1">
    <location>
        <begin position="6"/>
        <end position="314"/>
    </location>
</feature>
<dbReference type="RefSeq" id="WP_238721108.1">
    <property type="nucleotide sequence ID" value="NZ_JAHQCW010000007.1"/>
</dbReference>
<dbReference type="Pfam" id="PF01074">
    <property type="entry name" value="Glyco_hydro_38N"/>
    <property type="match status" value="1"/>
</dbReference>
<dbReference type="Proteomes" id="UP000712157">
    <property type="component" value="Unassembled WGS sequence"/>
</dbReference>
<evidence type="ECO:0000313" key="2">
    <source>
        <dbReference type="EMBL" id="MBU9736190.1"/>
    </source>
</evidence>
<organism evidence="2 3">
    <name type="scientific">Diplocloster agilis</name>
    <dbReference type="NCBI Taxonomy" id="2850323"/>
    <lineage>
        <taxon>Bacteria</taxon>
        <taxon>Bacillati</taxon>
        <taxon>Bacillota</taxon>
        <taxon>Clostridia</taxon>
        <taxon>Lachnospirales</taxon>
        <taxon>Lachnospiraceae</taxon>
        <taxon>Diplocloster</taxon>
    </lineage>
</organism>
<accession>A0A949JW06</accession>
<dbReference type="GO" id="GO:0006013">
    <property type="term" value="P:mannose metabolic process"/>
    <property type="evidence" value="ECO:0007669"/>
    <property type="project" value="InterPro"/>
</dbReference>
<protein>
    <recommendedName>
        <fullName evidence="1">Glycoside hydrolase family 38 N-terminal domain-containing protein</fullName>
    </recommendedName>
</protein>
<sequence>MSIQKIDLIHHSHTDFGFTDHPMYARRLQKEYVDQALQLAMEDPDFYWTAETALPVADWWQSAEERERSLLITALQAGKLDICGMAFNTTAFHTPEEWDRIVKWLPRELTKQWKPCSIMQNDVNGMPRAALMRALDQGMNALWIGPNTYNALPPCPTPSAFYWEMPDGRKMFVWLNSGYCDGYFLFNENWRIGPVPAASDLCYRPPGPGDIWKADEESVLSAHRRCLETIKLLEGNSGDNLEQSRDGFTQNKIYGGYPYERLLVSVTNNYRIDNDPPFGPIADFVRKWRELGLKPEIRMTTATEAMHRMEEENKDRIPVKKGEWVDWWANGTVSAPVELAAGKRAAVNLKAAAMLAENRMETRRNAGEPDTAGMSKRQRADYEDALKQLCMFHEHTYGSWQSVAAPFSIDARMMAAEKNVFAYRALALSENLTAELLRGGKTTGELCLINPGKYPASTWVRFPYHCLRGDYCAVEDLISHKRYPLLMEEGPSNFKRPEAESHLSRENVSKTFSDCVPEQIARFWADNLQPFEARGYRLLSENQGDAGCGKDTEPSLDIELNQRGWPGRVCRKGAVVLDGEFGAFLSCRPKGFAPRWVLKDIFLEEDEKRARMREESLEIIAAKTENAVKTEENEYTVTYRQEFSHPSLEWGRRELILYKKENRARLHVKINRKSSFDPEVFYLAFQSPVHTVPLFSNADLPYIPGEGQLPGSCMDYYATDGFAWYEQGERSWLWNGMDTSLTALGEPHVSERAAKMPEHPDRLLSMIFDNTWDTNFAANSCGIMEFSYEVLADGGFRREELPDVAQALNKEPILIINT</sequence>
<name>A0A949JW06_9FIRM</name>
<gene>
    <name evidence="2" type="ORF">KTH89_06540</name>
</gene>
<dbReference type="GO" id="GO:0004559">
    <property type="term" value="F:alpha-mannosidase activity"/>
    <property type="evidence" value="ECO:0007669"/>
    <property type="project" value="InterPro"/>
</dbReference>
<comment type="caution">
    <text evidence="2">The sequence shown here is derived from an EMBL/GenBank/DDBJ whole genome shotgun (WGS) entry which is preliminary data.</text>
</comment>
<dbReference type="AlphaFoldDB" id="A0A949JW06"/>
<evidence type="ECO:0000313" key="3">
    <source>
        <dbReference type="Proteomes" id="UP000712157"/>
    </source>
</evidence>
<dbReference type="InterPro" id="IPR000602">
    <property type="entry name" value="Glyco_hydro_38_N"/>
</dbReference>
<keyword evidence="3" id="KW-1185">Reference proteome</keyword>
<evidence type="ECO:0000259" key="1">
    <source>
        <dbReference type="Pfam" id="PF01074"/>
    </source>
</evidence>
<dbReference type="EMBL" id="JAHQCW010000007">
    <property type="protein sequence ID" value="MBU9736190.1"/>
    <property type="molecule type" value="Genomic_DNA"/>
</dbReference>
<reference evidence="2" key="1">
    <citation type="submission" date="2021-06" db="EMBL/GenBank/DDBJ databases">
        <title>Description of novel taxa of the family Lachnospiraceae.</title>
        <authorList>
            <person name="Chaplin A.V."/>
            <person name="Sokolova S.R."/>
            <person name="Pikina A.P."/>
            <person name="Korzhanova M."/>
            <person name="Belova V."/>
            <person name="Korostin D."/>
            <person name="Efimov B.A."/>
        </authorList>
    </citation>
    <scope>NUCLEOTIDE SEQUENCE</scope>
    <source>
        <strain evidence="2">ASD5720</strain>
    </source>
</reference>